<keyword evidence="3 9" id="KW-1003">Cell membrane</keyword>
<comment type="similarity">
    <text evidence="9">Belongs to the SecE/SEC61-gamma family.</text>
</comment>
<sequence>MAKAAATVNDAAQVVKTGNPWTRSMEFFKDVRSEMRKVVTPSRAEVQSTTLVVILSVFLFSAFFYVVDSVVGRGLQALLHALGGQ</sequence>
<dbReference type="AlphaFoldDB" id="A0A7V4XUG3"/>
<evidence type="ECO:0000256" key="6">
    <source>
        <dbReference type="ARBA" id="ARBA00022989"/>
    </source>
</evidence>
<dbReference type="GO" id="GO:0065002">
    <property type="term" value="P:intracellular protein transmembrane transport"/>
    <property type="evidence" value="ECO:0007669"/>
    <property type="project" value="UniProtKB-UniRule"/>
</dbReference>
<accession>A0A7V4XUG3</accession>
<evidence type="ECO:0000313" key="10">
    <source>
        <dbReference type="EMBL" id="HGY95321.1"/>
    </source>
</evidence>
<dbReference type="Pfam" id="PF00584">
    <property type="entry name" value="SecE"/>
    <property type="match status" value="1"/>
</dbReference>
<evidence type="ECO:0000256" key="2">
    <source>
        <dbReference type="ARBA" id="ARBA00022448"/>
    </source>
</evidence>
<comment type="caution">
    <text evidence="10">The sequence shown here is derived from an EMBL/GenBank/DDBJ whole genome shotgun (WGS) entry which is preliminary data.</text>
</comment>
<keyword evidence="4 9" id="KW-0812">Transmembrane</keyword>
<dbReference type="EMBL" id="DTKL01000073">
    <property type="protein sequence ID" value="HGY95321.1"/>
    <property type="molecule type" value="Genomic_DNA"/>
</dbReference>
<keyword evidence="2 9" id="KW-0813">Transport</keyword>
<evidence type="ECO:0000256" key="1">
    <source>
        <dbReference type="ARBA" id="ARBA00004370"/>
    </source>
</evidence>
<dbReference type="InterPro" id="IPR005807">
    <property type="entry name" value="SecE_bac"/>
</dbReference>
<organism evidence="10">
    <name type="scientific">Acidobacterium capsulatum</name>
    <dbReference type="NCBI Taxonomy" id="33075"/>
    <lineage>
        <taxon>Bacteria</taxon>
        <taxon>Pseudomonadati</taxon>
        <taxon>Acidobacteriota</taxon>
        <taxon>Terriglobia</taxon>
        <taxon>Terriglobales</taxon>
        <taxon>Acidobacteriaceae</taxon>
        <taxon>Acidobacterium</taxon>
    </lineage>
</organism>
<gene>
    <name evidence="9 10" type="primary">secE</name>
    <name evidence="10" type="ORF">ENW50_11665</name>
</gene>
<dbReference type="GO" id="GO:0005886">
    <property type="term" value="C:plasma membrane"/>
    <property type="evidence" value="ECO:0007669"/>
    <property type="project" value="UniProtKB-SubCell"/>
</dbReference>
<keyword evidence="6 9" id="KW-1133">Transmembrane helix</keyword>
<evidence type="ECO:0000256" key="4">
    <source>
        <dbReference type="ARBA" id="ARBA00022692"/>
    </source>
</evidence>
<feature type="transmembrane region" description="Helical" evidence="9">
    <location>
        <begin position="46"/>
        <end position="67"/>
    </location>
</feature>
<evidence type="ECO:0000256" key="8">
    <source>
        <dbReference type="ARBA" id="ARBA00023136"/>
    </source>
</evidence>
<evidence type="ECO:0000256" key="7">
    <source>
        <dbReference type="ARBA" id="ARBA00023010"/>
    </source>
</evidence>
<comment type="subcellular location">
    <subcellularLocation>
        <location evidence="9">Cell membrane</location>
        <topology evidence="9">Single-pass membrane protein</topology>
    </subcellularLocation>
    <subcellularLocation>
        <location evidence="1">Membrane</location>
    </subcellularLocation>
</comment>
<evidence type="ECO:0000256" key="5">
    <source>
        <dbReference type="ARBA" id="ARBA00022927"/>
    </source>
</evidence>
<dbReference type="PANTHER" id="PTHR33910:SF1">
    <property type="entry name" value="PROTEIN TRANSLOCASE SUBUNIT SECE"/>
    <property type="match status" value="1"/>
</dbReference>
<dbReference type="PANTHER" id="PTHR33910">
    <property type="entry name" value="PROTEIN TRANSLOCASE SUBUNIT SECE"/>
    <property type="match status" value="1"/>
</dbReference>
<dbReference type="InterPro" id="IPR038379">
    <property type="entry name" value="SecE_sf"/>
</dbReference>
<dbReference type="NCBIfam" id="TIGR00964">
    <property type="entry name" value="secE_bact"/>
    <property type="match status" value="1"/>
</dbReference>
<dbReference type="GO" id="GO:0043952">
    <property type="term" value="P:protein transport by the Sec complex"/>
    <property type="evidence" value="ECO:0007669"/>
    <property type="project" value="UniProtKB-UniRule"/>
</dbReference>
<dbReference type="GO" id="GO:0006605">
    <property type="term" value="P:protein targeting"/>
    <property type="evidence" value="ECO:0007669"/>
    <property type="project" value="UniProtKB-UniRule"/>
</dbReference>
<dbReference type="GO" id="GO:0008320">
    <property type="term" value="F:protein transmembrane transporter activity"/>
    <property type="evidence" value="ECO:0007669"/>
    <property type="project" value="UniProtKB-UniRule"/>
</dbReference>
<proteinExistence type="inferred from homology"/>
<dbReference type="InterPro" id="IPR001901">
    <property type="entry name" value="Translocase_SecE/Sec61-g"/>
</dbReference>
<comment type="function">
    <text evidence="9">Essential subunit of the Sec protein translocation channel SecYEG. Clamps together the 2 halves of SecY. May contact the channel plug during translocation.</text>
</comment>
<keyword evidence="8 9" id="KW-0472">Membrane</keyword>
<dbReference type="Gene3D" id="1.20.5.1030">
    <property type="entry name" value="Preprotein translocase secy subunit"/>
    <property type="match status" value="1"/>
</dbReference>
<protein>
    <recommendedName>
        <fullName evidence="9">Protein translocase subunit SecE</fullName>
    </recommendedName>
</protein>
<comment type="subunit">
    <text evidence="9">Component of the Sec protein translocase complex. Heterotrimer consisting of SecY, SecE and SecG subunits. The heterotrimers can form oligomers, although 1 heterotrimer is thought to be able to translocate proteins. Interacts with the ribosome. Interacts with SecDF, and other proteins may be involved. Interacts with SecA.</text>
</comment>
<evidence type="ECO:0000256" key="3">
    <source>
        <dbReference type="ARBA" id="ARBA00022475"/>
    </source>
</evidence>
<dbReference type="GO" id="GO:0009306">
    <property type="term" value="P:protein secretion"/>
    <property type="evidence" value="ECO:0007669"/>
    <property type="project" value="UniProtKB-UniRule"/>
</dbReference>
<name>A0A7V4XUG3_9BACT</name>
<dbReference type="HAMAP" id="MF_00422">
    <property type="entry name" value="SecE"/>
    <property type="match status" value="1"/>
</dbReference>
<keyword evidence="7 9" id="KW-0811">Translocation</keyword>
<keyword evidence="5 9" id="KW-0653">Protein transport</keyword>
<evidence type="ECO:0000256" key="9">
    <source>
        <dbReference type="HAMAP-Rule" id="MF_00422"/>
    </source>
</evidence>
<reference evidence="10" key="1">
    <citation type="journal article" date="2020" name="mSystems">
        <title>Genome- and Community-Level Interaction Insights into Carbon Utilization and Element Cycling Functions of Hydrothermarchaeota in Hydrothermal Sediment.</title>
        <authorList>
            <person name="Zhou Z."/>
            <person name="Liu Y."/>
            <person name="Xu W."/>
            <person name="Pan J."/>
            <person name="Luo Z.H."/>
            <person name="Li M."/>
        </authorList>
    </citation>
    <scope>NUCLEOTIDE SEQUENCE [LARGE SCALE GENOMIC DNA]</scope>
    <source>
        <strain evidence="10">SpSt-855</strain>
    </source>
</reference>